<dbReference type="Pfam" id="PF21520">
    <property type="entry name" value="ITGAX-like_Ig_3"/>
    <property type="match status" value="1"/>
</dbReference>
<dbReference type="SUPFAM" id="SSF69179">
    <property type="entry name" value="Integrin domains"/>
    <property type="match status" value="1"/>
</dbReference>
<dbReference type="Proteomes" id="UP000796761">
    <property type="component" value="Unassembled WGS sequence"/>
</dbReference>
<evidence type="ECO:0000256" key="5">
    <source>
        <dbReference type="ARBA" id="ARBA00023136"/>
    </source>
</evidence>
<dbReference type="GO" id="GO:0008305">
    <property type="term" value="C:integrin complex"/>
    <property type="evidence" value="ECO:0007669"/>
    <property type="project" value="TreeGrafter"/>
</dbReference>
<dbReference type="PROSITE" id="PS00242">
    <property type="entry name" value="INTEGRIN_ALPHA"/>
    <property type="match status" value="1"/>
</dbReference>
<dbReference type="InterPro" id="IPR048633">
    <property type="entry name" value="ITGAX-like_Ig_3"/>
</dbReference>
<dbReference type="GO" id="GO:0005178">
    <property type="term" value="F:integrin binding"/>
    <property type="evidence" value="ECO:0007669"/>
    <property type="project" value="TreeGrafter"/>
</dbReference>
<dbReference type="Gene3D" id="2.60.40.1530">
    <property type="entry name" value="ntegrin, alpha v. Chain A, domain 4"/>
    <property type="match status" value="1"/>
</dbReference>
<dbReference type="EMBL" id="SWJQ01001645">
    <property type="protein sequence ID" value="TRZ07730.1"/>
    <property type="molecule type" value="Genomic_DNA"/>
</dbReference>
<keyword evidence="5 9" id="KW-0472">Membrane</keyword>
<dbReference type="InterPro" id="IPR018184">
    <property type="entry name" value="Integrin_alpha_C_CS"/>
</dbReference>
<sequence>MGRKSSELTPKNGPKNGSKWVENDQKMAQNGAKTDPENGPKMSQKWTQKVPNLTKKKVIFQVTLDVPPDAELGDNLEVTATMSSDNGGSGGQSQSLSIPVRYQVFLVLASGLDSTRYLNVSTRGALPPPAPVTHHYQVKVLGQRGLPANVTFWVPTHLGRERLWEHLEVTPGQGGSRCREGPEGLEGNPEAPPERPRLVCPGLTCREFTCPLPHLEPPQVWDFRVGGKLKLDWLRQQPIPKLHLVTSARVTFDLRRFLNTWGGTELQVQTELERVETPNPLPWILGASLGGLVLLALLALGLYKVGFFKRRYKEMMEEPQEEPQGEEIPPKTTQN</sequence>
<dbReference type="AlphaFoldDB" id="A0A8K1D9G8"/>
<keyword evidence="6" id="KW-0675">Receptor</keyword>
<feature type="transmembrane region" description="Helical" evidence="9">
    <location>
        <begin position="281"/>
        <end position="303"/>
    </location>
</feature>
<evidence type="ECO:0000256" key="8">
    <source>
        <dbReference type="SAM" id="MobiDB-lite"/>
    </source>
</evidence>
<keyword evidence="3" id="KW-0130">Cell adhesion</keyword>
<evidence type="ECO:0000256" key="7">
    <source>
        <dbReference type="ARBA" id="ARBA00023180"/>
    </source>
</evidence>
<evidence type="ECO:0000256" key="3">
    <source>
        <dbReference type="ARBA" id="ARBA00022889"/>
    </source>
</evidence>
<evidence type="ECO:0000313" key="12">
    <source>
        <dbReference type="Proteomes" id="UP000796761"/>
    </source>
</evidence>
<dbReference type="InterPro" id="IPR032695">
    <property type="entry name" value="Integrin_dom_sf"/>
</dbReference>
<protein>
    <recommendedName>
        <fullName evidence="10">Integrin alpha-X-like third Ig-like domain-containing protein</fullName>
    </recommendedName>
</protein>
<dbReference type="GO" id="GO:0007229">
    <property type="term" value="P:integrin-mediated signaling pathway"/>
    <property type="evidence" value="ECO:0007669"/>
    <property type="project" value="UniProtKB-KW"/>
</dbReference>
<evidence type="ECO:0000259" key="10">
    <source>
        <dbReference type="Pfam" id="PF21520"/>
    </source>
</evidence>
<gene>
    <name evidence="11" type="ORF">HGM15179_019376</name>
</gene>
<dbReference type="GO" id="GO:0033627">
    <property type="term" value="P:cell adhesion mediated by integrin"/>
    <property type="evidence" value="ECO:0007669"/>
    <property type="project" value="TreeGrafter"/>
</dbReference>
<evidence type="ECO:0000256" key="1">
    <source>
        <dbReference type="ARBA" id="ARBA00004479"/>
    </source>
</evidence>
<accession>A0A8K1D9G8</accession>
<evidence type="ECO:0000256" key="2">
    <source>
        <dbReference type="ARBA" id="ARBA00008054"/>
    </source>
</evidence>
<evidence type="ECO:0000256" key="9">
    <source>
        <dbReference type="SAM" id="Phobius"/>
    </source>
</evidence>
<comment type="similarity">
    <text evidence="2">Belongs to the integrin alpha chain family.</text>
</comment>
<dbReference type="OrthoDB" id="5317514at2759"/>
<dbReference type="Gene3D" id="1.20.5.930">
    <property type="entry name" value="Bicelle-embedded integrin alpha(iib) transmembrane segment"/>
    <property type="match status" value="1"/>
</dbReference>
<proteinExistence type="inferred from homology"/>
<feature type="region of interest" description="Disordered" evidence="8">
    <location>
        <begin position="1"/>
        <end position="47"/>
    </location>
</feature>
<evidence type="ECO:0000256" key="6">
    <source>
        <dbReference type="ARBA" id="ARBA00023170"/>
    </source>
</evidence>
<keyword evidence="9" id="KW-0812">Transmembrane</keyword>
<name>A0A8K1D9G8_9PASS</name>
<dbReference type="GO" id="GO:0098609">
    <property type="term" value="P:cell-cell adhesion"/>
    <property type="evidence" value="ECO:0007669"/>
    <property type="project" value="TreeGrafter"/>
</dbReference>
<keyword evidence="9" id="KW-1133">Transmembrane helix</keyword>
<keyword evidence="4" id="KW-0401">Integrin</keyword>
<evidence type="ECO:0000256" key="4">
    <source>
        <dbReference type="ARBA" id="ARBA00023037"/>
    </source>
</evidence>
<dbReference type="GO" id="GO:0009897">
    <property type="term" value="C:external side of plasma membrane"/>
    <property type="evidence" value="ECO:0007669"/>
    <property type="project" value="TreeGrafter"/>
</dbReference>
<dbReference type="Pfam" id="PF00357">
    <property type="entry name" value="Integrin_alpha"/>
    <property type="match status" value="1"/>
</dbReference>
<feature type="region of interest" description="Disordered" evidence="8">
    <location>
        <begin position="170"/>
        <end position="195"/>
    </location>
</feature>
<dbReference type="GO" id="GO:0007160">
    <property type="term" value="P:cell-matrix adhesion"/>
    <property type="evidence" value="ECO:0007669"/>
    <property type="project" value="TreeGrafter"/>
</dbReference>
<dbReference type="PANTHER" id="PTHR23220">
    <property type="entry name" value="INTEGRIN ALPHA"/>
    <property type="match status" value="1"/>
</dbReference>
<dbReference type="PANTHER" id="PTHR23220:SF118">
    <property type="entry name" value="INTEGRIN ALPHA-X"/>
    <property type="match status" value="1"/>
</dbReference>
<dbReference type="Gene3D" id="2.60.40.1510">
    <property type="entry name" value="ntegrin, alpha v. Chain A, domain 3"/>
    <property type="match status" value="1"/>
</dbReference>
<keyword evidence="7" id="KW-0325">Glycoprotein</keyword>
<feature type="domain" description="Integrin alpha-X-like third Ig-like" evidence="10">
    <location>
        <begin position="101"/>
        <end position="275"/>
    </location>
</feature>
<evidence type="ECO:0000313" key="11">
    <source>
        <dbReference type="EMBL" id="TRZ07730.1"/>
    </source>
</evidence>
<comment type="caution">
    <text evidence="11">The sequence shown here is derived from an EMBL/GenBank/DDBJ whole genome shotgun (WGS) entry which is preliminary data.</text>
</comment>
<reference evidence="11" key="1">
    <citation type="submission" date="2019-04" db="EMBL/GenBank/DDBJ databases">
        <title>Genome assembly of Zosterops borbonicus 15179.</title>
        <authorList>
            <person name="Leroy T."/>
            <person name="Anselmetti Y."/>
            <person name="Tilak M.-K."/>
            <person name="Nabholz B."/>
        </authorList>
    </citation>
    <scope>NUCLEOTIDE SEQUENCE</scope>
    <source>
        <strain evidence="11">HGM_15179</strain>
        <tissue evidence="11">Muscle</tissue>
    </source>
</reference>
<organism evidence="11 12">
    <name type="scientific">Zosterops borbonicus</name>
    <dbReference type="NCBI Taxonomy" id="364589"/>
    <lineage>
        <taxon>Eukaryota</taxon>
        <taxon>Metazoa</taxon>
        <taxon>Chordata</taxon>
        <taxon>Craniata</taxon>
        <taxon>Vertebrata</taxon>
        <taxon>Euteleostomi</taxon>
        <taxon>Archelosauria</taxon>
        <taxon>Archosauria</taxon>
        <taxon>Dinosauria</taxon>
        <taxon>Saurischia</taxon>
        <taxon>Theropoda</taxon>
        <taxon>Coelurosauria</taxon>
        <taxon>Aves</taxon>
        <taxon>Neognathae</taxon>
        <taxon>Neoaves</taxon>
        <taxon>Telluraves</taxon>
        <taxon>Australaves</taxon>
        <taxon>Passeriformes</taxon>
        <taxon>Sylvioidea</taxon>
        <taxon>Zosteropidae</taxon>
        <taxon>Zosterops</taxon>
    </lineage>
</organism>
<comment type="subcellular location">
    <subcellularLocation>
        <location evidence="1">Membrane</location>
        <topology evidence="1">Single-pass type I membrane protein</topology>
    </subcellularLocation>
</comment>
<keyword evidence="12" id="KW-1185">Reference proteome</keyword>